<dbReference type="PANTHER" id="PTHR43999:SF1">
    <property type="entry name" value="DNAJ HOMOLOG SUBFAMILY C MEMBER 2"/>
    <property type="match status" value="1"/>
</dbReference>
<name>A0A835Z5V4_9STRA</name>
<evidence type="ECO:0000256" key="1">
    <source>
        <dbReference type="SAM" id="Coils"/>
    </source>
</evidence>
<dbReference type="PANTHER" id="PTHR43999">
    <property type="entry name" value="DNAJ HOMOLOG SUBFAMILY C MEMBER 2"/>
    <property type="match status" value="1"/>
</dbReference>
<dbReference type="InterPro" id="IPR001623">
    <property type="entry name" value="DnaJ_domain"/>
</dbReference>
<feature type="non-terminal residue" evidence="3">
    <location>
        <position position="403"/>
    </location>
</feature>
<protein>
    <recommendedName>
        <fullName evidence="2">J domain-containing protein</fullName>
    </recommendedName>
</protein>
<dbReference type="GO" id="GO:0051083">
    <property type="term" value="P:'de novo' cotranslational protein folding"/>
    <property type="evidence" value="ECO:0007669"/>
    <property type="project" value="InterPro"/>
</dbReference>
<dbReference type="InterPro" id="IPR054076">
    <property type="entry name" value="ZUO1-like_ZHD"/>
</dbReference>
<evidence type="ECO:0000313" key="3">
    <source>
        <dbReference type="EMBL" id="KAG5187560.1"/>
    </source>
</evidence>
<dbReference type="GO" id="GO:0030544">
    <property type="term" value="F:Hsp70 protein binding"/>
    <property type="evidence" value="ECO:0007669"/>
    <property type="project" value="InterPro"/>
</dbReference>
<feature type="domain" description="J" evidence="2">
    <location>
        <begin position="109"/>
        <end position="181"/>
    </location>
</feature>
<dbReference type="GO" id="GO:0006450">
    <property type="term" value="P:regulation of translational fidelity"/>
    <property type="evidence" value="ECO:0007669"/>
    <property type="project" value="InterPro"/>
</dbReference>
<keyword evidence="4" id="KW-1185">Reference proteome</keyword>
<dbReference type="Gene3D" id="1.10.287.110">
    <property type="entry name" value="DnaJ domain"/>
    <property type="match status" value="1"/>
</dbReference>
<dbReference type="Pfam" id="PF21884">
    <property type="entry name" value="ZUO1-like_ZHD"/>
    <property type="match status" value="1"/>
</dbReference>
<dbReference type="GO" id="GO:0043022">
    <property type="term" value="F:ribosome binding"/>
    <property type="evidence" value="ECO:0007669"/>
    <property type="project" value="InterPro"/>
</dbReference>
<dbReference type="CDD" id="cd06257">
    <property type="entry name" value="DnaJ"/>
    <property type="match status" value="1"/>
</dbReference>
<dbReference type="PROSITE" id="PS00636">
    <property type="entry name" value="DNAJ_1"/>
    <property type="match status" value="1"/>
</dbReference>
<keyword evidence="1" id="KW-0175">Coiled coil</keyword>
<dbReference type="AlphaFoldDB" id="A0A835Z5V4"/>
<dbReference type="SUPFAM" id="SSF46565">
    <property type="entry name" value="Chaperone J-domain"/>
    <property type="match status" value="1"/>
</dbReference>
<accession>A0A835Z5V4</accession>
<feature type="coiled-coil region" evidence="1">
    <location>
        <begin position="270"/>
        <end position="372"/>
    </location>
</feature>
<dbReference type="EMBL" id="JAFCMP010000088">
    <property type="protein sequence ID" value="KAG5187560.1"/>
    <property type="molecule type" value="Genomic_DNA"/>
</dbReference>
<reference evidence="3" key="1">
    <citation type="submission" date="2021-02" db="EMBL/GenBank/DDBJ databases">
        <title>First Annotated Genome of the Yellow-green Alga Tribonema minus.</title>
        <authorList>
            <person name="Mahan K.M."/>
        </authorList>
    </citation>
    <scope>NUCLEOTIDE SEQUENCE</scope>
    <source>
        <strain evidence="3">UTEX B ZZ1240</strain>
    </source>
</reference>
<dbReference type="PROSITE" id="PS50076">
    <property type="entry name" value="DNAJ_2"/>
    <property type="match status" value="1"/>
</dbReference>
<sequence length="403" mass="44042">MSVACIWYIDAAAALPAGAPTATAAVSQIQWTSQPALPPLPVQPAGRAYWAFVNRGRTIDARKIDNVTALATEQDKDGGGSGGKGDEADDAASFQLRDDLTADNVGNFTYYELLGFDKYGTGVTDDGLKKAYRKAVLKYHPDKVGASVADEGEEDEVFILMQKAYETLTDVTKKRAYDSSLEFDDTIPADDAGKNGDFFEVYGPVFSRNERFAVVVPAPPLGGDDAPIEEVNKFYEYWANFESWRDFTLDSAEHNLDDAEDRYHKRWMEKENAKRSKDLKKKEYKRLSRLVDNAYAADPRVKRARQAEADAKRAKKEAREAEKRAKEEAAAKEVADARAAAAATEAEAAARAKDAKTVREAAKKEARRLKKILRAGFAAALAAESAAAAATANGNGDASNHEH</sequence>
<dbReference type="Proteomes" id="UP000664859">
    <property type="component" value="Unassembled WGS sequence"/>
</dbReference>
<dbReference type="OrthoDB" id="1690618at2759"/>
<dbReference type="GO" id="GO:0005829">
    <property type="term" value="C:cytosol"/>
    <property type="evidence" value="ECO:0007669"/>
    <property type="project" value="TreeGrafter"/>
</dbReference>
<comment type="caution">
    <text evidence="3">The sequence shown here is derived from an EMBL/GenBank/DDBJ whole genome shotgun (WGS) entry which is preliminary data.</text>
</comment>
<organism evidence="3 4">
    <name type="scientific">Tribonema minus</name>
    <dbReference type="NCBI Taxonomy" id="303371"/>
    <lineage>
        <taxon>Eukaryota</taxon>
        <taxon>Sar</taxon>
        <taxon>Stramenopiles</taxon>
        <taxon>Ochrophyta</taxon>
        <taxon>PX clade</taxon>
        <taxon>Xanthophyceae</taxon>
        <taxon>Tribonematales</taxon>
        <taxon>Tribonemataceae</taxon>
        <taxon>Tribonema</taxon>
    </lineage>
</organism>
<dbReference type="InterPro" id="IPR018253">
    <property type="entry name" value="DnaJ_domain_CS"/>
</dbReference>
<dbReference type="InterPro" id="IPR036869">
    <property type="entry name" value="J_dom_sf"/>
</dbReference>
<proteinExistence type="predicted"/>
<evidence type="ECO:0000313" key="4">
    <source>
        <dbReference type="Proteomes" id="UP000664859"/>
    </source>
</evidence>
<dbReference type="Pfam" id="PF00226">
    <property type="entry name" value="DnaJ"/>
    <property type="match status" value="1"/>
</dbReference>
<evidence type="ECO:0000259" key="2">
    <source>
        <dbReference type="PROSITE" id="PS50076"/>
    </source>
</evidence>
<gene>
    <name evidence="3" type="ORF">JKP88DRAFT_207046</name>
</gene>
<dbReference type="InterPro" id="IPR044634">
    <property type="entry name" value="Zuotin/DnaJC2"/>
</dbReference>
<dbReference type="SMART" id="SM00271">
    <property type="entry name" value="DnaJ"/>
    <property type="match status" value="1"/>
</dbReference>